<dbReference type="EMBL" id="QRBW01000565">
    <property type="protein sequence ID" value="RDT46593.1"/>
    <property type="molecule type" value="Genomic_DNA"/>
</dbReference>
<protein>
    <submittedName>
        <fullName evidence="1">Uncharacterized protein</fullName>
    </submittedName>
</protein>
<name>A0ABD7GNU1_9ENTR</name>
<sequence length="65" mass="7011">MSGVSADRSSVVFPIGCKVIQHPITITSNIIHINPSPVGVVILVTEAFKVTNLKFRTDTLQLIHG</sequence>
<accession>A0ABD7GNU1</accession>
<organism evidence="1 2">
    <name type="scientific">Enterobacter roggenkampii</name>
    <dbReference type="NCBI Taxonomy" id="1812935"/>
    <lineage>
        <taxon>Bacteria</taxon>
        <taxon>Pseudomonadati</taxon>
        <taxon>Pseudomonadota</taxon>
        <taxon>Gammaproteobacteria</taxon>
        <taxon>Enterobacterales</taxon>
        <taxon>Enterobacteriaceae</taxon>
        <taxon>Enterobacter</taxon>
        <taxon>Enterobacter cloacae complex</taxon>
    </lineage>
</organism>
<reference evidence="1 2" key="1">
    <citation type="submission" date="2018-07" db="EMBL/GenBank/DDBJ databases">
        <title>The use of a cohorting ward and systematic surveillance cultures for the control of a Klebsiella pneumoniae carbapenemase (KPC)-producing Enterobacteriaceae outbreak.</title>
        <authorList>
            <person name="Doi Y."/>
        </authorList>
    </citation>
    <scope>NUCLEOTIDE SEQUENCE [LARGE SCALE GENOMIC DNA]</scope>
    <source>
        <strain evidence="1 2">1-RC-17-04017</strain>
    </source>
</reference>
<dbReference type="Proteomes" id="UP000255291">
    <property type="component" value="Unassembled WGS sequence"/>
</dbReference>
<proteinExistence type="predicted"/>
<dbReference type="AlphaFoldDB" id="A0ABD7GNU1"/>
<evidence type="ECO:0000313" key="2">
    <source>
        <dbReference type="Proteomes" id="UP000255291"/>
    </source>
</evidence>
<gene>
    <name evidence="1" type="ORF">DXF87_26970</name>
</gene>
<comment type="caution">
    <text evidence="1">The sequence shown here is derived from an EMBL/GenBank/DDBJ whole genome shotgun (WGS) entry which is preliminary data.</text>
</comment>
<evidence type="ECO:0000313" key="1">
    <source>
        <dbReference type="EMBL" id="RDT46593.1"/>
    </source>
</evidence>